<dbReference type="PATRIC" id="fig|1388762.3.peg.3639"/>
<protein>
    <submittedName>
        <fullName evidence="1">Uncharacterized protein</fullName>
    </submittedName>
</protein>
<evidence type="ECO:0000313" key="1">
    <source>
        <dbReference type="EMBL" id="ESW38399.1"/>
    </source>
</evidence>
<organism evidence="1 2">
    <name type="scientific">Pseudomonas taiwanensis SJ9</name>
    <dbReference type="NCBI Taxonomy" id="1388762"/>
    <lineage>
        <taxon>Bacteria</taxon>
        <taxon>Pseudomonadati</taxon>
        <taxon>Pseudomonadota</taxon>
        <taxon>Gammaproteobacteria</taxon>
        <taxon>Pseudomonadales</taxon>
        <taxon>Pseudomonadaceae</taxon>
        <taxon>Pseudomonas</taxon>
    </lineage>
</organism>
<name>V7D7V9_9PSED</name>
<comment type="caution">
    <text evidence="1">The sequence shown here is derived from an EMBL/GenBank/DDBJ whole genome shotgun (WGS) entry which is preliminary data.</text>
</comment>
<dbReference type="EMBL" id="AXUP01000260">
    <property type="protein sequence ID" value="ESW38399.1"/>
    <property type="molecule type" value="Genomic_DNA"/>
</dbReference>
<dbReference type="Proteomes" id="UP000018511">
    <property type="component" value="Unassembled WGS sequence"/>
</dbReference>
<proteinExistence type="predicted"/>
<dbReference type="RefSeq" id="WP_023662248.1">
    <property type="nucleotide sequence ID" value="NZ_AXUP01000260.1"/>
</dbReference>
<dbReference type="AlphaFoldDB" id="V7D7V9"/>
<gene>
    <name evidence="1" type="ORF">O164_18640</name>
</gene>
<accession>V7D7V9</accession>
<evidence type="ECO:0000313" key="2">
    <source>
        <dbReference type="Proteomes" id="UP000018511"/>
    </source>
</evidence>
<sequence>MNSLTSKGGDVVPGHTLVLDEHSEGQGQLIRAVIRSRITAGAAVFVVGASIDESLLATMISASTAVGRGADLLIVNPSSPALSHTYNPVLHTAPTKVASHVLNFLADKDATGAYSSAPSAALVRAIVSSLQLAGLPYSYLDLGMFVMKPDAIEALEEYMASAFPHSVQLGALQQACKAFQDAAGDICVEKLKGSFSGLAGSLCMLGAGRAGEVFNSYHPDVVLHGALVTRKIVYLAIPYIGRGRAASNLRRIVISNLADAVARSIGEPSDPTALAVFTDPGGCNDPSIEQLLSPETEQVLSVWVAAGSLDDLGRESLDLREACLSRARNVVLFKPQSDATAQVYSQLLATESEQVQSEGKLIQKLSSMSSTDYAIVSGENQVIWAHVAAPGEERVTTSADIRRPTRRLHARVAGADQFTQTVPV</sequence>
<reference evidence="1 2" key="1">
    <citation type="submission" date="2013-10" db="EMBL/GenBank/DDBJ databases">
        <title>Whole Genome Shotgun Sequence of Pseudomonas taiwanensis SJ9.</title>
        <authorList>
            <person name="Hong S.-J."/>
            <person name="Shin J.-H."/>
        </authorList>
    </citation>
    <scope>NUCLEOTIDE SEQUENCE [LARGE SCALE GENOMIC DNA]</scope>
    <source>
        <strain evidence="1 2">SJ9</strain>
    </source>
</reference>